<dbReference type="AlphaFoldDB" id="A0A835HV48"/>
<accession>A0A835HV48</accession>
<evidence type="ECO:0000313" key="2">
    <source>
        <dbReference type="EMBL" id="KAF9605864.1"/>
    </source>
</evidence>
<proteinExistence type="predicted"/>
<evidence type="ECO:0000256" key="1">
    <source>
        <dbReference type="SAM" id="MobiDB-lite"/>
    </source>
</evidence>
<sequence>MTCFSSNKKQMRMRIKKLMGIEISAYNGEFDHEQSMVSDKFQAPSTLQLKLGCRFLDDRQIAETTCDNSVEVVSVMVDPSLTAKEVVVKEENSVERSRSVNGLSCHSRKVEKKAESKDDNPQIDAPYPNSCGKKTNRKIKRYRMHRRHILAKDDDRRWQHPRGPTPRVYPHKPIMAYPPYHTNHSFTPNQFYPVWGHPSNHHSSMQKWGYLGFPTWHP</sequence>
<dbReference type="OrthoDB" id="1907052at2759"/>
<dbReference type="Proteomes" id="UP000631114">
    <property type="component" value="Unassembled WGS sequence"/>
</dbReference>
<comment type="caution">
    <text evidence="2">The sequence shown here is derived from an EMBL/GenBank/DDBJ whole genome shotgun (WGS) entry which is preliminary data.</text>
</comment>
<name>A0A835HV48_9MAGN</name>
<reference evidence="2 3" key="1">
    <citation type="submission" date="2020-10" db="EMBL/GenBank/DDBJ databases">
        <title>The Coptis chinensis genome and diversification of protoberbering-type alkaloids.</title>
        <authorList>
            <person name="Wang B."/>
            <person name="Shu S."/>
            <person name="Song C."/>
            <person name="Liu Y."/>
        </authorList>
    </citation>
    <scope>NUCLEOTIDE SEQUENCE [LARGE SCALE GENOMIC DNA]</scope>
    <source>
        <strain evidence="2">HL-2020</strain>
        <tissue evidence="2">Leaf</tissue>
    </source>
</reference>
<gene>
    <name evidence="2" type="ORF">IFM89_019123</name>
</gene>
<feature type="region of interest" description="Disordered" evidence="1">
    <location>
        <begin position="97"/>
        <end position="134"/>
    </location>
</feature>
<evidence type="ECO:0000313" key="3">
    <source>
        <dbReference type="Proteomes" id="UP000631114"/>
    </source>
</evidence>
<organism evidence="2 3">
    <name type="scientific">Coptis chinensis</name>
    <dbReference type="NCBI Taxonomy" id="261450"/>
    <lineage>
        <taxon>Eukaryota</taxon>
        <taxon>Viridiplantae</taxon>
        <taxon>Streptophyta</taxon>
        <taxon>Embryophyta</taxon>
        <taxon>Tracheophyta</taxon>
        <taxon>Spermatophyta</taxon>
        <taxon>Magnoliopsida</taxon>
        <taxon>Ranunculales</taxon>
        <taxon>Ranunculaceae</taxon>
        <taxon>Coptidoideae</taxon>
        <taxon>Coptis</taxon>
    </lineage>
</organism>
<keyword evidence="3" id="KW-1185">Reference proteome</keyword>
<protein>
    <submittedName>
        <fullName evidence="2">Uncharacterized protein</fullName>
    </submittedName>
</protein>
<dbReference type="EMBL" id="JADFTS010000005">
    <property type="protein sequence ID" value="KAF9605864.1"/>
    <property type="molecule type" value="Genomic_DNA"/>
</dbReference>